<dbReference type="PANTHER" id="PTHR11413">
    <property type="entry name" value="CYSTATIN FAMILY MEMBER"/>
    <property type="match status" value="1"/>
</dbReference>
<dbReference type="InterPro" id="IPR000010">
    <property type="entry name" value="Cystatin_dom"/>
</dbReference>
<proteinExistence type="inferred from homology"/>
<dbReference type="InterPro" id="IPR018073">
    <property type="entry name" value="Prot_inh_cystat_CS"/>
</dbReference>
<dbReference type="GO" id="GO:0004869">
    <property type="term" value="F:cysteine-type endopeptidase inhibitor activity"/>
    <property type="evidence" value="ECO:0007669"/>
    <property type="project" value="UniProtKB-KW"/>
</dbReference>
<accession>A0AA38L3W9</accession>
<evidence type="ECO:0000313" key="5">
    <source>
        <dbReference type="EMBL" id="KAH9313518.1"/>
    </source>
</evidence>
<dbReference type="InterPro" id="IPR027214">
    <property type="entry name" value="Cystatin"/>
</dbReference>
<dbReference type="PROSITE" id="PS00287">
    <property type="entry name" value="CYSTATIN"/>
    <property type="match status" value="1"/>
</dbReference>
<evidence type="ECO:0000256" key="1">
    <source>
        <dbReference type="ARBA" id="ARBA00022690"/>
    </source>
</evidence>
<dbReference type="Gene3D" id="3.10.450.10">
    <property type="match status" value="1"/>
</dbReference>
<feature type="domain" description="Cystatin" evidence="4">
    <location>
        <begin position="37"/>
        <end position="125"/>
    </location>
</feature>
<dbReference type="SUPFAM" id="SSF54403">
    <property type="entry name" value="Cystatin/monellin"/>
    <property type="match status" value="1"/>
</dbReference>
<dbReference type="Proteomes" id="UP000824469">
    <property type="component" value="Unassembled WGS sequence"/>
</dbReference>
<dbReference type="EMBL" id="JAHRHJ020000005">
    <property type="protein sequence ID" value="KAH9313518.1"/>
    <property type="molecule type" value="Genomic_DNA"/>
</dbReference>
<protein>
    <recommendedName>
        <fullName evidence="3">Cysteine proteinase inhibitor</fullName>
    </recommendedName>
</protein>
<comment type="similarity">
    <text evidence="3">Belongs to the cystatin family. Phytocystatin subfamily.</text>
</comment>
<dbReference type="Pfam" id="PF16845">
    <property type="entry name" value="SQAPI"/>
    <property type="match status" value="1"/>
</dbReference>
<evidence type="ECO:0000259" key="4">
    <source>
        <dbReference type="SMART" id="SM00043"/>
    </source>
</evidence>
<name>A0AA38L3W9_TAXCH</name>
<evidence type="ECO:0000256" key="2">
    <source>
        <dbReference type="ARBA" id="ARBA00022704"/>
    </source>
</evidence>
<comment type="caution">
    <text evidence="5">The sequence shown here is derived from an EMBL/GenBank/DDBJ whole genome shotgun (WGS) entry which is preliminary data.</text>
</comment>
<gene>
    <name evidence="5" type="ORF">KI387_022145</name>
</gene>
<reference evidence="5 6" key="1">
    <citation type="journal article" date="2021" name="Nat. Plants">
        <title>The Taxus genome provides insights into paclitaxel biosynthesis.</title>
        <authorList>
            <person name="Xiong X."/>
            <person name="Gou J."/>
            <person name="Liao Q."/>
            <person name="Li Y."/>
            <person name="Zhou Q."/>
            <person name="Bi G."/>
            <person name="Li C."/>
            <person name="Du R."/>
            <person name="Wang X."/>
            <person name="Sun T."/>
            <person name="Guo L."/>
            <person name="Liang H."/>
            <person name="Lu P."/>
            <person name="Wu Y."/>
            <person name="Zhang Z."/>
            <person name="Ro D.K."/>
            <person name="Shang Y."/>
            <person name="Huang S."/>
            <person name="Yan J."/>
        </authorList>
    </citation>
    <scope>NUCLEOTIDE SEQUENCE [LARGE SCALE GENOMIC DNA]</scope>
    <source>
        <strain evidence="5">Ta-2019</strain>
    </source>
</reference>
<keyword evidence="1 3" id="KW-0646">Protease inhibitor</keyword>
<dbReference type="PANTHER" id="PTHR11413:SF103">
    <property type="entry name" value="CYSTEINE PROTEINASE INHIBITOR 12"/>
    <property type="match status" value="1"/>
</dbReference>
<evidence type="ECO:0000313" key="6">
    <source>
        <dbReference type="Proteomes" id="UP000824469"/>
    </source>
</evidence>
<evidence type="ECO:0000256" key="3">
    <source>
        <dbReference type="RuleBase" id="RU362130"/>
    </source>
</evidence>
<dbReference type="AlphaFoldDB" id="A0AA38L3W9"/>
<keyword evidence="2 3" id="KW-0789">Thiol protease inhibitor</keyword>
<feature type="non-terminal residue" evidence="5">
    <location>
        <position position="137"/>
    </location>
</feature>
<dbReference type="CDD" id="cd00042">
    <property type="entry name" value="CY"/>
    <property type="match status" value="1"/>
</dbReference>
<sequence>MMSRFLRRYFSRTACPIPTPWKCEEGVPRILGSEVFGELGKIPVEIGEEEITAARFAVDEYNKRQNDGLSYERVVEAERQIVAGYMYYLTMEVKKKEDEELKICKAQVWERPWLKQMQLEVFELKPLNAEAAAKVKP</sequence>
<keyword evidence="6" id="KW-1185">Reference proteome</keyword>
<dbReference type="SMART" id="SM00043">
    <property type="entry name" value="CY"/>
    <property type="match status" value="1"/>
</dbReference>
<organism evidence="5 6">
    <name type="scientific">Taxus chinensis</name>
    <name type="common">Chinese yew</name>
    <name type="synonym">Taxus wallichiana var. chinensis</name>
    <dbReference type="NCBI Taxonomy" id="29808"/>
    <lineage>
        <taxon>Eukaryota</taxon>
        <taxon>Viridiplantae</taxon>
        <taxon>Streptophyta</taxon>
        <taxon>Embryophyta</taxon>
        <taxon>Tracheophyta</taxon>
        <taxon>Spermatophyta</taxon>
        <taxon>Pinopsida</taxon>
        <taxon>Pinidae</taxon>
        <taxon>Conifers II</taxon>
        <taxon>Cupressales</taxon>
        <taxon>Taxaceae</taxon>
        <taxon>Taxus</taxon>
    </lineage>
</organism>
<dbReference type="InterPro" id="IPR046350">
    <property type="entry name" value="Cystatin_sf"/>
</dbReference>